<evidence type="ECO:0000259" key="4">
    <source>
        <dbReference type="PROSITE" id="PS50090"/>
    </source>
</evidence>
<feature type="region of interest" description="Disordered" evidence="3">
    <location>
        <begin position="286"/>
        <end position="325"/>
    </location>
</feature>
<evidence type="ECO:0000256" key="1">
    <source>
        <dbReference type="ARBA" id="ARBA00004123"/>
    </source>
</evidence>
<dbReference type="PROSITE" id="PS50090">
    <property type="entry name" value="MYB_LIKE"/>
    <property type="match status" value="1"/>
</dbReference>
<dbReference type="CDD" id="cd11660">
    <property type="entry name" value="SANT_TRF"/>
    <property type="match status" value="1"/>
</dbReference>
<dbReference type="OrthoDB" id="608866at2759"/>
<dbReference type="Gramene" id="AUR62019092-RA">
    <property type="protein sequence ID" value="AUR62019092-RA:cds"/>
    <property type="gene ID" value="AUR62019092"/>
</dbReference>
<dbReference type="SMR" id="A0A803LV48"/>
<dbReference type="GO" id="GO:0005634">
    <property type="term" value="C:nucleus"/>
    <property type="evidence" value="ECO:0007669"/>
    <property type="project" value="UniProtKB-SubCell"/>
</dbReference>
<dbReference type="Gene3D" id="1.10.10.60">
    <property type="entry name" value="Homeodomain-like"/>
    <property type="match status" value="1"/>
</dbReference>
<comment type="subcellular location">
    <subcellularLocation>
        <location evidence="1">Nucleus</location>
    </subcellularLocation>
</comment>
<organism evidence="6 7">
    <name type="scientific">Chenopodium quinoa</name>
    <name type="common">Quinoa</name>
    <dbReference type="NCBI Taxonomy" id="63459"/>
    <lineage>
        <taxon>Eukaryota</taxon>
        <taxon>Viridiplantae</taxon>
        <taxon>Streptophyta</taxon>
        <taxon>Embryophyta</taxon>
        <taxon>Tracheophyta</taxon>
        <taxon>Spermatophyta</taxon>
        <taxon>Magnoliopsida</taxon>
        <taxon>eudicotyledons</taxon>
        <taxon>Gunneridae</taxon>
        <taxon>Pentapetalae</taxon>
        <taxon>Caryophyllales</taxon>
        <taxon>Chenopodiaceae</taxon>
        <taxon>Chenopodioideae</taxon>
        <taxon>Atripliceae</taxon>
        <taxon>Chenopodium</taxon>
    </lineage>
</organism>
<reference evidence="6" key="1">
    <citation type="journal article" date="2017" name="Nature">
        <title>The genome of Chenopodium quinoa.</title>
        <authorList>
            <person name="Jarvis D.E."/>
            <person name="Ho Y.S."/>
            <person name="Lightfoot D.J."/>
            <person name="Schmoeckel S.M."/>
            <person name="Li B."/>
            <person name="Borm T.J.A."/>
            <person name="Ohyanagi H."/>
            <person name="Mineta K."/>
            <person name="Michell C.T."/>
            <person name="Saber N."/>
            <person name="Kharbatia N.M."/>
            <person name="Rupper R.R."/>
            <person name="Sharp A.R."/>
            <person name="Dally N."/>
            <person name="Boughton B.A."/>
            <person name="Woo Y.H."/>
            <person name="Gao G."/>
            <person name="Schijlen E.G.W.M."/>
            <person name="Guo X."/>
            <person name="Momin A.A."/>
            <person name="Negrao S."/>
            <person name="Al-Babili S."/>
            <person name="Gehring C."/>
            <person name="Roessner U."/>
            <person name="Jung C."/>
            <person name="Murphy K."/>
            <person name="Arold S.T."/>
            <person name="Gojobori T."/>
            <person name="van der Linden C.G."/>
            <person name="van Loo E.N."/>
            <person name="Jellen E.N."/>
            <person name="Maughan P.J."/>
            <person name="Tester M."/>
        </authorList>
    </citation>
    <scope>NUCLEOTIDE SEQUENCE [LARGE SCALE GENOMIC DNA]</scope>
    <source>
        <strain evidence="6">cv. PI 614886</strain>
    </source>
</reference>
<feature type="domain" description="Myb-like" evidence="4">
    <location>
        <begin position="170"/>
        <end position="223"/>
    </location>
</feature>
<dbReference type="InterPro" id="IPR009057">
    <property type="entry name" value="Homeodomain-like_sf"/>
</dbReference>
<dbReference type="PROSITE" id="PS51294">
    <property type="entry name" value="HTH_MYB"/>
    <property type="match status" value="1"/>
</dbReference>
<dbReference type="PANTHER" id="PTHR47206">
    <property type="entry name" value="HOMEODOMAIN-LIKE SUPERFAMILY PROTEIN"/>
    <property type="match status" value="1"/>
</dbReference>
<accession>A0A803LV48</accession>
<dbReference type="GeneID" id="110709793"/>
<dbReference type="AlphaFoldDB" id="A0A803LV48"/>
<dbReference type="RefSeq" id="XP_021743734.1">
    <property type="nucleotide sequence ID" value="XM_021888042.1"/>
</dbReference>
<evidence type="ECO:0000313" key="6">
    <source>
        <dbReference type="EnsemblPlants" id="AUR62019092-RA:cds"/>
    </source>
</evidence>
<dbReference type="EnsemblPlants" id="AUR62019092-RA">
    <property type="protein sequence ID" value="AUR62019092-RA:cds"/>
    <property type="gene ID" value="AUR62019092"/>
</dbReference>
<evidence type="ECO:0008006" key="8">
    <source>
        <dbReference type="Google" id="ProtNLM"/>
    </source>
</evidence>
<dbReference type="Proteomes" id="UP000596660">
    <property type="component" value="Unplaced"/>
</dbReference>
<feature type="domain" description="HTH myb-type" evidence="5">
    <location>
        <begin position="170"/>
        <end position="227"/>
    </location>
</feature>
<keyword evidence="2" id="KW-0539">Nucleus</keyword>
<keyword evidence="7" id="KW-1185">Reference proteome</keyword>
<evidence type="ECO:0000256" key="3">
    <source>
        <dbReference type="SAM" id="MobiDB-lite"/>
    </source>
</evidence>
<gene>
    <name evidence="6" type="primary">LOC110709793</name>
</gene>
<dbReference type="SMART" id="SM00717">
    <property type="entry name" value="SANT"/>
    <property type="match status" value="1"/>
</dbReference>
<dbReference type="KEGG" id="cqi:110709793"/>
<feature type="compositionally biased region" description="Low complexity" evidence="3">
    <location>
        <begin position="292"/>
        <end position="303"/>
    </location>
</feature>
<evidence type="ECO:0000313" key="7">
    <source>
        <dbReference type="Proteomes" id="UP000596660"/>
    </source>
</evidence>
<dbReference type="Pfam" id="PF00249">
    <property type="entry name" value="Myb_DNA-binding"/>
    <property type="match status" value="1"/>
</dbReference>
<sequence length="590" mass="62355">MVDATEIKLKKVAVTEEDVCTLLQRYSATTVLSLLREVAQFPEVKIDWQALVEKTKTGIKTAREYQMLWRHLAYRKPLIENVDPEDPPSDDDSDLEYELEARPPVSNEVATEALNCVKVLASGSANQSSIPNSSSVEGRALNINSSHVSSEFPQASGNFGEGLDANGLPINRKRRKPWSEEEDLELITAVQKFGEGSWATILKGEFKGNRNATQLAQRWNIIRKKQGILNIGGTKIASPQPTEAQLATRRALDMAFKDKLSTGCSTVGNAPAGTTSPKISVSKTDLPITGASVPSSQPQSSPVTDLTSSVPKARPQKKVGQPSVGTDSIQATAVAAGARIVSPSAAASMFKAVQSKKALHIRGGDSLIKTSAVGCSSPLPPNVHFIRTGLSSTPTFTASAGTASCVAGQQAKSNGAIKPPVPPAAVSQLPKARTPSAVGMELTTAAQQMENRTSTAVNVQGSDTKLTRVQEDNASPPQCLPDSSLDKCRATSTGADVGLSKCMVSIGSSQSANVARNEVKDDACKKIFESSALKSDNEKLSAVQNLQSGISGVKGTPEVPPSRIVDEGAEKMEVSKEVSVSVKISNQTNL</sequence>
<dbReference type="InterPro" id="IPR017930">
    <property type="entry name" value="Myb_dom"/>
</dbReference>
<dbReference type="InterPro" id="IPR001005">
    <property type="entry name" value="SANT/Myb"/>
</dbReference>
<reference evidence="6" key="2">
    <citation type="submission" date="2021-03" db="UniProtKB">
        <authorList>
            <consortium name="EnsemblPlants"/>
        </authorList>
    </citation>
    <scope>IDENTIFICATION</scope>
</reference>
<dbReference type="PANTHER" id="PTHR47206:SF1">
    <property type="entry name" value="HOMEODOMAIN-LIKE SUPERFAMILY PROTEIN"/>
    <property type="match status" value="1"/>
</dbReference>
<dbReference type="SUPFAM" id="SSF46689">
    <property type="entry name" value="Homeodomain-like"/>
    <property type="match status" value="1"/>
</dbReference>
<dbReference type="OMA" id="HSMTEMP"/>
<evidence type="ECO:0000256" key="2">
    <source>
        <dbReference type="ARBA" id="ARBA00023242"/>
    </source>
</evidence>
<proteinExistence type="predicted"/>
<name>A0A803LV48_CHEQI</name>
<protein>
    <recommendedName>
        <fullName evidence="8">MYB transcription factor</fullName>
    </recommendedName>
</protein>
<evidence type="ECO:0000259" key="5">
    <source>
        <dbReference type="PROSITE" id="PS51294"/>
    </source>
</evidence>